<evidence type="ECO:0000313" key="3">
    <source>
        <dbReference type="Proteomes" id="UP000246085"/>
    </source>
</evidence>
<accession>A0A2U3Q7Q8</accession>
<dbReference type="EMBL" id="LS398110">
    <property type="protein sequence ID" value="SPP97471.1"/>
    <property type="molecule type" value="Genomic_DNA"/>
</dbReference>
<organism evidence="2 3">
    <name type="scientific">Bradyrhizobium vignae</name>
    <dbReference type="NCBI Taxonomy" id="1549949"/>
    <lineage>
        <taxon>Bacteria</taxon>
        <taxon>Pseudomonadati</taxon>
        <taxon>Pseudomonadota</taxon>
        <taxon>Alphaproteobacteria</taxon>
        <taxon>Hyphomicrobiales</taxon>
        <taxon>Nitrobacteraceae</taxon>
        <taxon>Bradyrhizobium</taxon>
    </lineage>
</organism>
<reference evidence="2 3" key="1">
    <citation type="submission" date="2018-03" db="EMBL/GenBank/DDBJ databases">
        <authorList>
            <person name="Gully D."/>
        </authorList>
    </citation>
    <scope>NUCLEOTIDE SEQUENCE [LARGE SCALE GENOMIC DNA]</scope>
    <source>
        <strain evidence="2">ORS3257</strain>
    </source>
</reference>
<name>A0A2U3Q7Q8_9BRAD</name>
<evidence type="ECO:0000256" key="1">
    <source>
        <dbReference type="SAM" id="MobiDB-lite"/>
    </source>
</evidence>
<feature type="compositionally biased region" description="Basic and acidic residues" evidence="1">
    <location>
        <begin position="1"/>
        <end position="20"/>
    </location>
</feature>
<gene>
    <name evidence="2" type="ORF">BRAD3257_6577</name>
</gene>
<proteinExistence type="predicted"/>
<evidence type="ECO:0000313" key="2">
    <source>
        <dbReference type="EMBL" id="SPP97471.1"/>
    </source>
</evidence>
<protein>
    <submittedName>
        <fullName evidence="2">Uncharacterized protein</fullName>
    </submittedName>
</protein>
<feature type="region of interest" description="Disordered" evidence="1">
    <location>
        <begin position="1"/>
        <end position="36"/>
    </location>
</feature>
<dbReference type="Proteomes" id="UP000246085">
    <property type="component" value="Chromosome BRAD3257"/>
</dbReference>
<sequence>MTKGEDRAARHSLARKDPEPRVTASAGTNSGKPNGITLACDASTSVRTAEIQNVAIVTSAVAPAIG</sequence>
<dbReference type="AlphaFoldDB" id="A0A2U3Q7Q8"/>
<dbReference type="KEGG" id="bvz:BRAD3257_6577"/>